<sequence length="407" mass="47102">KIEVLRMCLQDRGESMWLCEVKNHDMDFKVIENQTVTEVLEDLRLEGLDKSFWSVRVVPADQEEVCAIPELRETFPYQYNFLFKSHHGLFDGNTVLYFIRVYTEILDDVLSGKTVSDDIRFGKFVYDDPLQSIIKETEEALKSDPICLEKERERLLRVTMKQPILYTAFPKPKGIRSTTRHIVKKVDNAKAKSFYKCCKLNNVSMTAGFEAVFNTALVEMVRDAGVVRDGYNINIRQAVSMRRYMEVEKDFNKFQLGLFLVGIQQGTYCKKVVRKHFWEHAQEIHSEFRSLLKNNIPIIESIVRPQVQGPLDPVVLAKGPPRDNSDYAFSNLLDLTPLAFYEGSQVQLTDMIIYNSINNFLHPLLFQFSTYRGFGHLTCSYDTVKVADDTAHELTDRIMNILDFVTK</sequence>
<feature type="non-terminal residue" evidence="1">
    <location>
        <position position="1"/>
    </location>
</feature>
<reference evidence="1 2" key="1">
    <citation type="submission" date="2024-05" db="EMBL/GenBank/DDBJ databases">
        <authorList>
            <person name="Wallberg A."/>
        </authorList>
    </citation>
    <scope>NUCLEOTIDE SEQUENCE [LARGE SCALE GENOMIC DNA]</scope>
</reference>
<dbReference type="Proteomes" id="UP001497623">
    <property type="component" value="Unassembled WGS sequence"/>
</dbReference>
<evidence type="ECO:0000313" key="1">
    <source>
        <dbReference type="EMBL" id="CAL4063501.1"/>
    </source>
</evidence>
<proteinExistence type="predicted"/>
<dbReference type="PANTHER" id="PTHR28037:SF1">
    <property type="entry name" value="ALCOHOL O-ACETYLTRANSFERASE 1-RELATED"/>
    <property type="match status" value="1"/>
</dbReference>
<gene>
    <name evidence="1" type="ORF">MNOR_LOCUS3401</name>
</gene>
<dbReference type="AlphaFoldDB" id="A0AAV2PTC7"/>
<dbReference type="PANTHER" id="PTHR28037">
    <property type="entry name" value="ALCOHOL O-ACETYLTRANSFERASE 1-RELATED"/>
    <property type="match status" value="1"/>
</dbReference>
<accession>A0AAV2PTC7</accession>
<evidence type="ECO:0000313" key="2">
    <source>
        <dbReference type="Proteomes" id="UP001497623"/>
    </source>
</evidence>
<evidence type="ECO:0008006" key="3">
    <source>
        <dbReference type="Google" id="ProtNLM"/>
    </source>
</evidence>
<organism evidence="1 2">
    <name type="scientific">Meganyctiphanes norvegica</name>
    <name type="common">Northern krill</name>
    <name type="synonym">Thysanopoda norvegica</name>
    <dbReference type="NCBI Taxonomy" id="48144"/>
    <lineage>
        <taxon>Eukaryota</taxon>
        <taxon>Metazoa</taxon>
        <taxon>Ecdysozoa</taxon>
        <taxon>Arthropoda</taxon>
        <taxon>Crustacea</taxon>
        <taxon>Multicrustacea</taxon>
        <taxon>Malacostraca</taxon>
        <taxon>Eumalacostraca</taxon>
        <taxon>Eucarida</taxon>
        <taxon>Euphausiacea</taxon>
        <taxon>Euphausiidae</taxon>
        <taxon>Meganyctiphanes</taxon>
    </lineage>
</organism>
<comment type="caution">
    <text evidence="1">The sequence shown here is derived from an EMBL/GenBank/DDBJ whole genome shotgun (WGS) entry which is preliminary data.</text>
</comment>
<name>A0AAV2PTC7_MEGNR</name>
<protein>
    <recommendedName>
        <fullName evidence="3">Condensation domain-containing protein</fullName>
    </recommendedName>
</protein>
<dbReference type="EMBL" id="CAXKWB010001159">
    <property type="protein sequence ID" value="CAL4063501.1"/>
    <property type="molecule type" value="Genomic_DNA"/>
</dbReference>
<keyword evidence="2" id="KW-1185">Reference proteome</keyword>
<dbReference type="InterPro" id="IPR052058">
    <property type="entry name" value="Alcohol_O-acetyltransferase"/>
</dbReference>